<sequence>MWSVASPTLFLSQRRQAVPVKAEKGMYQVLEHREAPWRLVKGLAQEAKEV</sequence>
<reference evidence="1 2" key="1">
    <citation type="submission" date="2013-08" db="EMBL/GenBank/DDBJ databases">
        <title>Biodegradation of aromatic compounds in biofilm forming Pseudomonas isolated from sewage sludge.</title>
        <authorList>
            <person name="Qureshi A."/>
            <person name="Ghosh S."/>
            <person name="Khardenavis A.A."/>
            <person name="Kapley A."/>
            <person name="Purohit H.J."/>
        </authorList>
    </citation>
    <scope>NUCLEOTIDE SEQUENCE [LARGE SCALE GENOMIC DNA]</scope>
    <source>
        <strain evidence="1 2">EGD-AQ6</strain>
    </source>
</reference>
<proteinExistence type="predicted"/>
<organism evidence="1 2">
    <name type="scientific">Pseudomonas simiae</name>
    <dbReference type="NCBI Taxonomy" id="321846"/>
    <lineage>
        <taxon>Bacteria</taxon>
        <taxon>Pseudomonadati</taxon>
        <taxon>Pseudomonadota</taxon>
        <taxon>Gammaproteobacteria</taxon>
        <taxon>Pseudomonadales</taxon>
        <taxon>Pseudomonadaceae</taxon>
        <taxon>Pseudomonas</taxon>
    </lineage>
</organism>
<name>U1SRM5_9PSED</name>
<accession>U1SRM5</accession>
<dbReference type="AlphaFoldDB" id="U1SRM5"/>
<dbReference type="Proteomes" id="UP000016504">
    <property type="component" value="Unassembled WGS sequence"/>
</dbReference>
<dbReference type="EMBL" id="AVQG01000056">
    <property type="protein sequence ID" value="ERH48504.1"/>
    <property type="molecule type" value="Genomic_DNA"/>
</dbReference>
<evidence type="ECO:0000313" key="2">
    <source>
        <dbReference type="Proteomes" id="UP000016504"/>
    </source>
</evidence>
<comment type="caution">
    <text evidence="1">The sequence shown here is derived from an EMBL/GenBank/DDBJ whole genome shotgun (WGS) entry which is preliminary data.</text>
</comment>
<gene>
    <name evidence="1" type="ORF">O204_11450</name>
</gene>
<protein>
    <submittedName>
        <fullName evidence="1">Uncharacterized protein</fullName>
    </submittedName>
</protein>
<evidence type="ECO:0000313" key="1">
    <source>
        <dbReference type="EMBL" id="ERH48504.1"/>
    </source>
</evidence>